<comment type="caution">
    <text evidence="17">The sequence shown here is derived from an EMBL/GenBank/DDBJ whole genome shotgun (WGS) entry which is preliminary data.</text>
</comment>
<evidence type="ECO:0000256" key="1">
    <source>
        <dbReference type="ARBA" id="ARBA00004173"/>
    </source>
</evidence>
<keyword evidence="18" id="KW-1185">Reference proteome</keyword>
<evidence type="ECO:0000256" key="10">
    <source>
        <dbReference type="ARBA" id="ARBA00022946"/>
    </source>
</evidence>
<sequence>MLQFRVWPQLARIKSYWNFDIVRHMMEVNFQPPIKVTLNQVDNTLSYLDKEDKHFFVSGERGFAVAVKLLQDCKIIALPTDTIYGLAGLAQDPKSVEKLYELKGRDKSKPLAICLSSISDISSWGEIDHIPYNLILSLLPGPVTIVVQRKPRLNPSLNPGFDTVGIRVTTSKFVRSLSKILRQPLALTSANSSNDPSSLKPEEFKHLWPKLGGIFHTIPNRKMIHDSYRVGSTIVDLVIPNTYKIIRRGIKVDQTVRILEKYGLKERES</sequence>
<dbReference type="GO" id="GO:0005739">
    <property type="term" value="C:mitochondrion"/>
    <property type="evidence" value="ECO:0007669"/>
    <property type="project" value="UniProtKB-SubCell"/>
</dbReference>
<dbReference type="GO" id="GO:0000049">
    <property type="term" value="F:tRNA binding"/>
    <property type="evidence" value="ECO:0007669"/>
    <property type="project" value="TreeGrafter"/>
</dbReference>
<reference evidence="17" key="2">
    <citation type="submission" date="2023-03" db="EMBL/GenBank/DDBJ databases">
        <authorList>
            <person name="Inwood S.N."/>
            <person name="Skelly J.G."/>
            <person name="Guhlin J."/>
            <person name="Harrop T.W.R."/>
            <person name="Goldson S.G."/>
            <person name="Dearden P.K."/>
        </authorList>
    </citation>
    <scope>NUCLEOTIDE SEQUENCE</scope>
    <source>
        <strain evidence="17">Irish</strain>
        <tissue evidence="17">Whole body</tissue>
    </source>
</reference>
<keyword evidence="9" id="KW-0808">Transferase</keyword>
<keyword evidence="10" id="KW-0809">Transit peptide</keyword>
<dbReference type="InterPro" id="IPR017945">
    <property type="entry name" value="DHBP_synth_RibB-like_a/b_dom"/>
</dbReference>
<dbReference type="GO" id="GO:0061710">
    <property type="term" value="F:L-threonylcarbamoyladenylate synthase"/>
    <property type="evidence" value="ECO:0007669"/>
    <property type="project" value="UniProtKB-EC"/>
</dbReference>
<name>A0AA39FPM9_9HYME</name>
<reference evidence="17" key="1">
    <citation type="journal article" date="2023" name="bioRxiv">
        <title>Scaffold-level genome assemblies of two parasitoid biocontrol wasps reveal the parthenogenesis mechanism and an associated novel virus.</title>
        <authorList>
            <person name="Inwood S."/>
            <person name="Skelly J."/>
            <person name="Guhlin J."/>
            <person name="Harrop T."/>
            <person name="Goldson S."/>
            <person name="Dearden P."/>
        </authorList>
    </citation>
    <scope>NUCLEOTIDE SEQUENCE</scope>
    <source>
        <strain evidence="17">Irish</strain>
        <tissue evidence="17">Whole body</tissue>
    </source>
</reference>
<dbReference type="GO" id="GO:0006450">
    <property type="term" value="P:regulation of translational fidelity"/>
    <property type="evidence" value="ECO:0007669"/>
    <property type="project" value="TreeGrafter"/>
</dbReference>
<evidence type="ECO:0000256" key="14">
    <source>
        <dbReference type="ARBA" id="ARBA00058524"/>
    </source>
</evidence>
<organism evidence="17 18">
    <name type="scientific">Microctonus aethiopoides</name>
    <dbReference type="NCBI Taxonomy" id="144406"/>
    <lineage>
        <taxon>Eukaryota</taxon>
        <taxon>Metazoa</taxon>
        <taxon>Ecdysozoa</taxon>
        <taxon>Arthropoda</taxon>
        <taxon>Hexapoda</taxon>
        <taxon>Insecta</taxon>
        <taxon>Pterygota</taxon>
        <taxon>Neoptera</taxon>
        <taxon>Endopterygota</taxon>
        <taxon>Hymenoptera</taxon>
        <taxon>Apocrita</taxon>
        <taxon>Ichneumonoidea</taxon>
        <taxon>Braconidae</taxon>
        <taxon>Euphorinae</taxon>
        <taxon>Microctonus</taxon>
    </lineage>
</organism>
<evidence type="ECO:0000256" key="5">
    <source>
        <dbReference type="ARBA" id="ARBA00012584"/>
    </source>
</evidence>
<dbReference type="EMBL" id="JAQQBS010000002">
    <property type="protein sequence ID" value="KAK0173358.1"/>
    <property type="molecule type" value="Genomic_DNA"/>
</dbReference>
<dbReference type="AlphaFoldDB" id="A0AA39FPM9"/>
<evidence type="ECO:0000259" key="16">
    <source>
        <dbReference type="PROSITE" id="PS51163"/>
    </source>
</evidence>
<dbReference type="GO" id="GO:0005886">
    <property type="term" value="C:plasma membrane"/>
    <property type="evidence" value="ECO:0007669"/>
    <property type="project" value="UniProtKB-SubCell"/>
</dbReference>
<evidence type="ECO:0000256" key="9">
    <source>
        <dbReference type="ARBA" id="ARBA00022679"/>
    </source>
</evidence>
<evidence type="ECO:0000256" key="13">
    <source>
        <dbReference type="ARBA" id="ARBA00048366"/>
    </source>
</evidence>
<dbReference type="PROSITE" id="PS51163">
    <property type="entry name" value="YRDC"/>
    <property type="match status" value="1"/>
</dbReference>
<dbReference type="GO" id="GO:0003725">
    <property type="term" value="F:double-stranded RNA binding"/>
    <property type="evidence" value="ECO:0007669"/>
    <property type="project" value="InterPro"/>
</dbReference>
<dbReference type="EC" id="2.7.7.87" evidence="5"/>
<evidence type="ECO:0000256" key="8">
    <source>
        <dbReference type="ARBA" id="ARBA00022490"/>
    </source>
</evidence>
<dbReference type="InterPro" id="IPR050156">
    <property type="entry name" value="TC-AMP_synthase_SUA5"/>
</dbReference>
<dbReference type="SUPFAM" id="SSF55821">
    <property type="entry name" value="YrdC/RibB"/>
    <property type="match status" value="1"/>
</dbReference>
<proteinExistence type="inferred from homology"/>
<gene>
    <name evidence="17" type="ORF">PV328_006570</name>
</gene>
<evidence type="ECO:0000256" key="12">
    <source>
        <dbReference type="ARBA" id="ARBA00023136"/>
    </source>
</evidence>
<dbReference type="Pfam" id="PF01300">
    <property type="entry name" value="Sua5_yciO_yrdC"/>
    <property type="match status" value="1"/>
</dbReference>
<dbReference type="Proteomes" id="UP001168990">
    <property type="component" value="Unassembled WGS sequence"/>
</dbReference>
<evidence type="ECO:0000256" key="7">
    <source>
        <dbReference type="ARBA" id="ARBA00022475"/>
    </source>
</evidence>
<feature type="domain" description="YrdC-like" evidence="16">
    <location>
        <begin position="60"/>
        <end position="251"/>
    </location>
</feature>
<keyword evidence="11" id="KW-0496">Mitochondrion</keyword>
<comment type="function">
    <text evidence="14">Cytoplasmic and mitochondrial threonylcarbamoyl-AMP synthase required for the formation of a threonylcarbamoyl group on adenosine at position 37 (t(6)A37) in tRNAs that read codons beginning with adenine. Catalyzes the conversion of L-threonine, HCO(3)(-)/CO(2) and ATP to give threonylcarbamoyl-AMP (TC-AMP) as the acyladenylate intermediate, with the release of diphosphate. Participates in t(6)A37 formation in cytoplasmic and mitochondrial tRNAs. May regulate the activity of some transporters.</text>
</comment>
<evidence type="ECO:0000256" key="3">
    <source>
        <dbReference type="ARBA" id="ARBA00004496"/>
    </source>
</evidence>
<evidence type="ECO:0000256" key="2">
    <source>
        <dbReference type="ARBA" id="ARBA00004202"/>
    </source>
</evidence>
<comment type="subcellular location">
    <subcellularLocation>
        <location evidence="2">Cell membrane</location>
        <topology evidence="2">Peripheral membrane protein</topology>
    </subcellularLocation>
    <subcellularLocation>
        <location evidence="3">Cytoplasm</location>
    </subcellularLocation>
    <subcellularLocation>
        <location evidence="1">Mitochondrion</location>
    </subcellularLocation>
</comment>
<comment type="similarity">
    <text evidence="4">Belongs to the SUA5 family.</text>
</comment>
<comment type="catalytic activity">
    <reaction evidence="13">
        <text>L-threonine + hydrogencarbonate + ATP = L-threonylcarbamoyladenylate + diphosphate + H2O</text>
        <dbReference type="Rhea" id="RHEA:36407"/>
        <dbReference type="ChEBI" id="CHEBI:15377"/>
        <dbReference type="ChEBI" id="CHEBI:17544"/>
        <dbReference type="ChEBI" id="CHEBI:30616"/>
        <dbReference type="ChEBI" id="CHEBI:33019"/>
        <dbReference type="ChEBI" id="CHEBI:57926"/>
        <dbReference type="ChEBI" id="CHEBI:73682"/>
        <dbReference type="EC" id="2.7.7.87"/>
    </reaction>
</comment>
<protein>
    <recommendedName>
        <fullName evidence="6">Threonylcarbamoyl-AMP synthase</fullName>
        <ecNumber evidence="5">2.7.7.87</ecNumber>
    </recommendedName>
</protein>
<evidence type="ECO:0000256" key="4">
    <source>
        <dbReference type="ARBA" id="ARBA00007663"/>
    </source>
</evidence>
<evidence type="ECO:0000313" key="17">
    <source>
        <dbReference type="EMBL" id="KAK0173358.1"/>
    </source>
</evidence>
<evidence type="ECO:0000313" key="18">
    <source>
        <dbReference type="Proteomes" id="UP001168990"/>
    </source>
</evidence>
<dbReference type="NCBIfam" id="TIGR00057">
    <property type="entry name" value="L-threonylcarbamoyladenylate synthase"/>
    <property type="match status" value="1"/>
</dbReference>
<dbReference type="PANTHER" id="PTHR17490:SF10">
    <property type="entry name" value="THREONYLCARBAMOYL-AMP SYNTHASE"/>
    <property type="match status" value="1"/>
</dbReference>
<evidence type="ECO:0000256" key="15">
    <source>
        <dbReference type="ARBA" id="ARBA00063146"/>
    </source>
</evidence>
<keyword evidence="8" id="KW-0963">Cytoplasm</keyword>
<dbReference type="FunFam" id="3.90.870.10:FF:000007">
    <property type="entry name" value="YrdC N6-threonylcarbamoyltransferase domain containing"/>
    <property type="match status" value="1"/>
</dbReference>
<accession>A0AA39FPM9</accession>
<evidence type="ECO:0000256" key="11">
    <source>
        <dbReference type="ARBA" id="ARBA00023128"/>
    </source>
</evidence>
<keyword evidence="12" id="KW-0472">Membrane</keyword>
<keyword evidence="7" id="KW-1003">Cell membrane</keyword>
<dbReference type="PANTHER" id="PTHR17490">
    <property type="entry name" value="SUA5"/>
    <property type="match status" value="1"/>
</dbReference>
<comment type="subunit">
    <text evidence="15">Interacts with RSC1A1.</text>
</comment>
<evidence type="ECO:0000256" key="6">
    <source>
        <dbReference type="ARBA" id="ARBA00015492"/>
    </source>
</evidence>
<dbReference type="InterPro" id="IPR006070">
    <property type="entry name" value="Sua5-like_dom"/>
</dbReference>
<dbReference type="Gene3D" id="3.90.870.10">
    <property type="entry name" value="DHBP synthase"/>
    <property type="match status" value="1"/>
</dbReference>